<proteinExistence type="predicted"/>
<accession>A0A6H5GAZ3</accession>
<gene>
    <name evidence="3" type="ORF">NTEN_LOCUS6274</name>
</gene>
<dbReference type="SMART" id="SM00343">
    <property type="entry name" value="ZnF_C2HC"/>
    <property type="match status" value="2"/>
</dbReference>
<dbReference type="AlphaFoldDB" id="A0A6H5GAZ3"/>
<feature type="compositionally biased region" description="Basic and acidic residues" evidence="1">
    <location>
        <begin position="69"/>
        <end position="78"/>
    </location>
</feature>
<evidence type="ECO:0000256" key="1">
    <source>
        <dbReference type="SAM" id="MobiDB-lite"/>
    </source>
</evidence>
<feature type="region of interest" description="Disordered" evidence="1">
    <location>
        <begin position="1"/>
        <end position="31"/>
    </location>
</feature>
<reference evidence="3 4" key="1">
    <citation type="submission" date="2020-02" db="EMBL/GenBank/DDBJ databases">
        <authorList>
            <person name="Ferguson B K."/>
        </authorList>
    </citation>
    <scope>NUCLEOTIDE SEQUENCE [LARGE SCALE GENOMIC DNA]</scope>
</reference>
<feature type="domain" description="CCHC-type" evidence="2">
    <location>
        <begin position="392"/>
        <end position="408"/>
    </location>
</feature>
<sequence>MMSDRSRSVSPADSVEPTSKRRRDFSPNQMDRESVLAEVKEMMSDLENTIGSRLEAKISMLFNQMNKTSRSESPESQKADVGSQKSVTRQSKFTSERVSDAYARQVTFSSRRVNNLRFRTVENKLGVSTSFKTWKRSIERAIDEEDCKFVLDTDVPLPDCFTVDEIDLVTKKVKYYIESSLDEYYVDLIQDQDHPRDILDKLSRMREPTTLQHITALVDRLNSMYFDNKAEKAVEFISRFSEALKDVRKVNPKMIDDQYAKQILLVAIRDTSTWDKLKLRSNTKELDLSISQIQEMLVDDENESDQLNSVPGGGRSGVLLVGGPNHRSKSQGRGRSSFARGRGGFQKERGSTSVQSRLGPRHNAQPTVKWNQEARSNAALSYKNKSRNARKICTHCKRRGHVERQCYKLRKRCYNCNDVTHEVANCPKPRSSSLAGAQTATEMRRALADAKRLARSGEKKPETLKMTLGHAKLLESRLSRDPMAMFAICGTKNGSDNTEVWVTIGEKELSYPDVAKFVREKDCSALMASE</sequence>
<feature type="compositionally biased region" description="Polar residues" evidence="1">
    <location>
        <begin position="364"/>
        <end position="375"/>
    </location>
</feature>
<dbReference type="InterPro" id="IPR001878">
    <property type="entry name" value="Znf_CCHC"/>
</dbReference>
<keyword evidence="4" id="KW-1185">Reference proteome</keyword>
<dbReference type="EMBL" id="CADCXU010009302">
    <property type="protein sequence ID" value="CAB0000231.1"/>
    <property type="molecule type" value="Genomic_DNA"/>
</dbReference>
<dbReference type="Gene3D" id="4.10.60.10">
    <property type="entry name" value="Zinc finger, CCHC-type"/>
    <property type="match status" value="1"/>
</dbReference>
<dbReference type="SUPFAM" id="SSF57756">
    <property type="entry name" value="Retrovirus zinc finger-like domains"/>
    <property type="match status" value="1"/>
</dbReference>
<evidence type="ECO:0000259" key="2">
    <source>
        <dbReference type="SMART" id="SM00343"/>
    </source>
</evidence>
<protein>
    <recommendedName>
        <fullName evidence="2">CCHC-type domain-containing protein</fullName>
    </recommendedName>
</protein>
<feature type="compositionally biased region" description="Polar residues" evidence="1">
    <location>
        <begin position="83"/>
        <end position="93"/>
    </location>
</feature>
<evidence type="ECO:0000313" key="4">
    <source>
        <dbReference type="Proteomes" id="UP000479000"/>
    </source>
</evidence>
<evidence type="ECO:0000313" key="3">
    <source>
        <dbReference type="EMBL" id="CAB0000231.1"/>
    </source>
</evidence>
<feature type="region of interest" description="Disordered" evidence="1">
    <location>
        <begin position="66"/>
        <end position="94"/>
    </location>
</feature>
<dbReference type="GO" id="GO:0008270">
    <property type="term" value="F:zinc ion binding"/>
    <property type="evidence" value="ECO:0007669"/>
    <property type="project" value="InterPro"/>
</dbReference>
<feature type="domain" description="CCHC-type" evidence="2">
    <location>
        <begin position="412"/>
        <end position="428"/>
    </location>
</feature>
<dbReference type="OrthoDB" id="6644894at2759"/>
<dbReference type="GO" id="GO:0003676">
    <property type="term" value="F:nucleic acid binding"/>
    <property type="evidence" value="ECO:0007669"/>
    <property type="project" value="InterPro"/>
</dbReference>
<name>A0A6H5GAZ3_9HEMI</name>
<dbReference type="InterPro" id="IPR036875">
    <property type="entry name" value="Znf_CCHC_sf"/>
</dbReference>
<feature type="region of interest" description="Disordered" evidence="1">
    <location>
        <begin position="301"/>
        <end position="375"/>
    </location>
</feature>
<feature type="non-terminal residue" evidence="3">
    <location>
        <position position="530"/>
    </location>
</feature>
<dbReference type="Proteomes" id="UP000479000">
    <property type="component" value="Unassembled WGS sequence"/>
</dbReference>
<organism evidence="3 4">
    <name type="scientific">Nesidiocoris tenuis</name>
    <dbReference type="NCBI Taxonomy" id="355587"/>
    <lineage>
        <taxon>Eukaryota</taxon>
        <taxon>Metazoa</taxon>
        <taxon>Ecdysozoa</taxon>
        <taxon>Arthropoda</taxon>
        <taxon>Hexapoda</taxon>
        <taxon>Insecta</taxon>
        <taxon>Pterygota</taxon>
        <taxon>Neoptera</taxon>
        <taxon>Paraneoptera</taxon>
        <taxon>Hemiptera</taxon>
        <taxon>Heteroptera</taxon>
        <taxon>Panheteroptera</taxon>
        <taxon>Cimicomorpha</taxon>
        <taxon>Miridae</taxon>
        <taxon>Dicyphina</taxon>
        <taxon>Nesidiocoris</taxon>
    </lineage>
</organism>